<name>A0A915IIN1_ROMCU</name>
<evidence type="ECO:0000256" key="1">
    <source>
        <dbReference type="SAM" id="Phobius"/>
    </source>
</evidence>
<feature type="transmembrane region" description="Helical" evidence="1">
    <location>
        <begin position="99"/>
        <end position="118"/>
    </location>
</feature>
<evidence type="ECO:0000313" key="2">
    <source>
        <dbReference type="Proteomes" id="UP000887565"/>
    </source>
</evidence>
<feature type="transmembrane region" description="Helical" evidence="1">
    <location>
        <begin position="63"/>
        <end position="87"/>
    </location>
</feature>
<keyword evidence="1" id="KW-0812">Transmembrane</keyword>
<reference evidence="3" key="1">
    <citation type="submission" date="2022-11" db="UniProtKB">
        <authorList>
            <consortium name="WormBaseParasite"/>
        </authorList>
    </citation>
    <scope>IDENTIFICATION</scope>
</reference>
<keyword evidence="1" id="KW-1133">Transmembrane helix</keyword>
<dbReference type="AlphaFoldDB" id="A0A915IIN1"/>
<sequence length="302" mass="33865">MTKKTGGFGTAGLDETSVLWLKVREPQYLANFSGNILLNKQRLPARVMYNLANDNGSKDQSEVIIIVSNIFFGIIGSGFNIFLIIILIRGFNRRESYEYVIFAMTTTDLLATMNLLFLQSYTIANFNRLLCSLAVNVFYNTTLLLLYDVFGLENQGICVFNEVDESYCFIPTCLLVCQNQWNGDNFTATSRICLLLFIKFDHKLVIVATFEVFHELGALHVFDADQFTMRQASSAFHGKIHRNAAVTVTKIGQKSASPMALLAQCVKAFRPQPQGPSLGGSYLIKIIFHSVTSVLQYCCLRP</sequence>
<keyword evidence="2" id="KW-1185">Reference proteome</keyword>
<organism evidence="2 3">
    <name type="scientific">Romanomermis culicivorax</name>
    <name type="common">Nematode worm</name>
    <dbReference type="NCBI Taxonomy" id="13658"/>
    <lineage>
        <taxon>Eukaryota</taxon>
        <taxon>Metazoa</taxon>
        <taxon>Ecdysozoa</taxon>
        <taxon>Nematoda</taxon>
        <taxon>Enoplea</taxon>
        <taxon>Dorylaimia</taxon>
        <taxon>Mermithida</taxon>
        <taxon>Mermithoidea</taxon>
        <taxon>Mermithidae</taxon>
        <taxon>Romanomermis</taxon>
    </lineage>
</organism>
<evidence type="ECO:0000313" key="3">
    <source>
        <dbReference type="WBParaSite" id="nRc.2.0.1.t13916-RA"/>
    </source>
</evidence>
<accession>A0A915IIN1</accession>
<keyword evidence="1" id="KW-0472">Membrane</keyword>
<proteinExistence type="predicted"/>
<protein>
    <submittedName>
        <fullName evidence="3">G-protein coupled receptors family 1 profile domain-containing protein</fullName>
    </submittedName>
</protein>
<dbReference type="WBParaSite" id="nRc.2.0.1.t13916-RA">
    <property type="protein sequence ID" value="nRc.2.0.1.t13916-RA"/>
    <property type="gene ID" value="nRc.2.0.1.g13916"/>
</dbReference>
<dbReference type="Proteomes" id="UP000887565">
    <property type="component" value="Unplaced"/>
</dbReference>